<feature type="transmembrane region" description="Helical" evidence="14">
    <location>
        <begin position="34"/>
        <end position="56"/>
    </location>
</feature>
<dbReference type="PANTHER" id="PTHR24246:SF2">
    <property type="entry name" value="ADENOSINE RECEPTOR A3"/>
    <property type="match status" value="1"/>
</dbReference>
<keyword evidence="8" id="KW-0564">Palmitate</keyword>
<keyword evidence="3 14" id="KW-1003">Cell membrane</keyword>
<dbReference type="GO" id="GO:0030425">
    <property type="term" value="C:dendrite"/>
    <property type="evidence" value="ECO:0007669"/>
    <property type="project" value="TreeGrafter"/>
</dbReference>
<keyword evidence="17" id="KW-1185">Reference proteome</keyword>
<keyword evidence="4 14" id="KW-0812">Transmembrane</keyword>
<evidence type="ECO:0000313" key="17">
    <source>
        <dbReference type="Proteomes" id="UP000571324"/>
    </source>
</evidence>
<gene>
    <name evidence="16" type="primary">Adora3</name>
    <name evidence="16" type="ORF">ORISOL_R12377</name>
</gene>
<evidence type="ECO:0000256" key="11">
    <source>
        <dbReference type="ARBA" id="ARBA00023180"/>
    </source>
</evidence>
<evidence type="ECO:0000256" key="13">
    <source>
        <dbReference type="ARBA" id="ARBA00023288"/>
    </source>
</evidence>
<evidence type="ECO:0000256" key="2">
    <source>
        <dbReference type="ARBA" id="ARBA00021738"/>
    </source>
</evidence>
<dbReference type="EMBL" id="VZRL01004160">
    <property type="protein sequence ID" value="NWV24685.1"/>
    <property type="molecule type" value="Genomic_DNA"/>
</dbReference>
<feature type="transmembrane region" description="Helical" evidence="14">
    <location>
        <begin position="192"/>
        <end position="214"/>
    </location>
</feature>
<evidence type="ECO:0000256" key="10">
    <source>
        <dbReference type="ARBA" id="ARBA00023170"/>
    </source>
</evidence>
<keyword evidence="13" id="KW-0449">Lipoprotein</keyword>
<evidence type="ECO:0000256" key="7">
    <source>
        <dbReference type="ARBA" id="ARBA00023136"/>
    </source>
</evidence>
<evidence type="ECO:0000256" key="9">
    <source>
        <dbReference type="ARBA" id="ARBA00023157"/>
    </source>
</evidence>
<dbReference type="SUPFAM" id="SSF81321">
    <property type="entry name" value="Family A G protein-coupled receptor-like"/>
    <property type="match status" value="1"/>
</dbReference>
<organism evidence="16 17">
    <name type="scientific">Origma solitaria</name>
    <dbReference type="NCBI Taxonomy" id="720586"/>
    <lineage>
        <taxon>Eukaryota</taxon>
        <taxon>Metazoa</taxon>
        <taxon>Chordata</taxon>
        <taxon>Craniata</taxon>
        <taxon>Vertebrata</taxon>
        <taxon>Euteleostomi</taxon>
        <taxon>Archelosauria</taxon>
        <taxon>Archosauria</taxon>
        <taxon>Dinosauria</taxon>
        <taxon>Saurischia</taxon>
        <taxon>Theropoda</taxon>
        <taxon>Coelurosauria</taxon>
        <taxon>Aves</taxon>
        <taxon>Neognathae</taxon>
        <taxon>Neoaves</taxon>
        <taxon>Telluraves</taxon>
        <taxon>Australaves</taxon>
        <taxon>Passeriformes</taxon>
        <taxon>Meliphagoidea</taxon>
        <taxon>Acanthizidae</taxon>
        <taxon>Origma</taxon>
    </lineage>
</organism>
<keyword evidence="7 14" id="KW-0472">Membrane</keyword>
<dbReference type="GO" id="GO:0001609">
    <property type="term" value="F:G protein-coupled adenosine receptor activity"/>
    <property type="evidence" value="ECO:0007669"/>
    <property type="project" value="UniProtKB-UniRule"/>
</dbReference>
<keyword evidence="12 14" id="KW-0807">Transducer</keyword>
<evidence type="ECO:0000256" key="6">
    <source>
        <dbReference type="ARBA" id="ARBA00023040"/>
    </source>
</evidence>
<comment type="caution">
    <text evidence="16">The sequence shown here is derived from an EMBL/GenBank/DDBJ whole genome shotgun (WGS) entry which is preliminary data.</text>
</comment>
<dbReference type="InterPro" id="IPR017452">
    <property type="entry name" value="GPCR_Rhodpsn_7TM"/>
</dbReference>
<comment type="function">
    <text evidence="14">Receptor for adenosine. The activity of this receptor is mediated by G proteins which inhibit adenylyl cyclase.</text>
</comment>
<feature type="transmembrane region" description="Helical" evidence="14">
    <location>
        <begin position="98"/>
        <end position="126"/>
    </location>
</feature>
<feature type="transmembrane region" description="Helical" evidence="14">
    <location>
        <begin position="282"/>
        <end position="301"/>
    </location>
</feature>
<proteinExistence type="inferred from homology"/>
<dbReference type="PRINTS" id="PR00424">
    <property type="entry name" value="ADENOSINER"/>
</dbReference>
<evidence type="ECO:0000313" key="16">
    <source>
        <dbReference type="EMBL" id="NWV24685.1"/>
    </source>
</evidence>
<dbReference type="SMART" id="SM01381">
    <property type="entry name" value="7TM_GPCR_Srsx"/>
    <property type="match status" value="1"/>
</dbReference>
<evidence type="ECO:0000259" key="15">
    <source>
        <dbReference type="PROSITE" id="PS50262"/>
    </source>
</evidence>
<feature type="transmembrane region" description="Helical" evidence="14">
    <location>
        <begin position="68"/>
        <end position="92"/>
    </location>
</feature>
<feature type="non-terminal residue" evidence="16">
    <location>
        <position position="327"/>
    </location>
</feature>
<feature type="non-terminal residue" evidence="16">
    <location>
        <position position="1"/>
    </location>
</feature>
<dbReference type="PRINTS" id="PR00237">
    <property type="entry name" value="GPCRRHODOPSN"/>
</dbReference>
<dbReference type="InterPro" id="IPR000276">
    <property type="entry name" value="GPCR_Rhodpsn"/>
</dbReference>
<keyword evidence="6 14" id="KW-0297">G-protein coupled receptor</keyword>
<evidence type="ECO:0000256" key="12">
    <source>
        <dbReference type="ARBA" id="ARBA00023224"/>
    </source>
</evidence>
<feature type="transmembrane region" description="Helical" evidence="14">
    <location>
        <begin position="247"/>
        <end position="270"/>
    </location>
</feature>
<keyword evidence="10 14" id="KW-0675">Receptor</keyword>
<reference evidence="16 17" key="1">
    <citation type="submission" date="2019-09" db="EMBL/GenBank/DDBJ databases">
        <title>Bird 10,000 Genomes (B10K) Project - Family phase.</title>
        <authorList>
            <person name="Zhang G."/>
        </authorList>
    </citation>
    <scope>NUCLEOTIDE SEQUENCE [LARGE SCALE GENOMIC DNA]</scope>
    <source>
        <strain evidence="16">B10K-DU-029-52</strain>
    </source>
</reference>
<accession>A0A7K6DEH9</accession>
<dbReference type="OrthoDB" id="284782at2759"/>
<dbReference type="Proteomes" id="UP000571324">
    <property type="component" value="Unassembled WGS sequence"/>
</dbReference>
<name>A0A7K6DEH9_9PASS</name>
<evidence type="ECO:0000256" key="8">
    <source>
        <dbReference type="ARBA" id="ARBA00023139"/>
    </source>
</evidence>
<dbReference type="Gene3D" id="1.20.1070.10">
    <property type="entry name" value="Rhodopsin 7-helix transmembrane proteins"/>
    <property type="match status" value="1"/>
</dbReference>
<dbReference type="GO" id="GO:0005886">
    <property type="term" value="C:plasma membrane"/>
    <property type="evidence" value="ECO:0007669"/>
    <property type="project" value="UniProtKB-SubCell"/>
</dbReference>
<evidence type="ECO:0000256" key="1">
    <source>
        <dbReference type="ARBA" id="ARBA00004651"/>
    </source>
</evidence>
<feature type="transmembrane region" description="Helical" evidence="14">
    <location>
        <begin position="147"/>
        <end position="172"/>
    </location>
</feature>
<keyword evidence="5 14" id="KW-1133">Transmembrane helix</keyword>
<keyword evidence="11 14" id="KW-0325">Glycoprotein</keyword>
<dbReference type="PROSITE" id="PS00237">
    <property type="entry name" value="G_PROTEIN_RECEP_F1_1"/>
    <property type="match status" value="1"/>
</dbReference>
<evidence type="ECO:0000256" key="5">
    <source>
        <dbReference type="ARBA" id="ARBA00022989"/>
    </source>
</evidence>
<sequence length="327" mass="36585">RCPHFLLQPQPGQEQLQQRTMPNASLALSSLDGIYIGTECLVALLATLGNILVIWVVRLNAAFQNTTLYFIVSLALADIAVGLLVMPLAIVVSLGVTVPFHSCLFMCCLLVVFTNASILSLLAIAIDRYLRVKLPTRYKIITTERRVWCALGLCWVLSLLGGLVPMLGWNRAGPGSPSFLRCRFMAVMRMDYMVYFCFFTWTLVPLLVMCALYAEIFCIIRAKLSQGSSVRGAGAFYGHEFKTAKSLALVLFLFAISWLPLCIMNCVSYFYPESQIPPYLMYLGILLSHANSAMNPIVYACKIKKFKTTYLLILRTYILCRKPDPAL</sequence>
<dbReference type="PROSITE" id="PS50262">
    <property type="entry name" value="G_PROTEIN_RECEP_F1_2"/>
    <property type="match status" value="1"/>
</dbReference>
<dbReference type="AlphaFoldDB" id="A0A7K6DEH9"/>
<evidence type="ECO:0000256" key="4">
    <source>
        <dbReference type="ARBA" id="ARBA00022692"/>
    </source>
</evidence>
<dbReference type="InterPro" id="IPR000466">
    <property type="entry name" value="Adeno_A3_rcpt"/>
</dbReference>
<comment type="subcellular location">
    <subcellularLocation>
        <location evidence="1 14">Cell membrane</location>
        <topology evidence="1 14">Multi-pass membrane protein</topology>
    </subcellularLocation>
</comment>
<evidence type="ECO:0000256" key="14">
    <source>
        <dbReference type="RuleBase" id="RU201114"/>
    </source>
</evidence>
<protein>
    <recommendedName>
        <fullName evidence="2 14">Adenosine receptor A3</fullName>
    </recommendedName>
</protein>
<dbReference type="InterPro" id="IPR001634">
    <property type="entry name" value="Adenosn_rcpt"/>
</dbReference>
<dbReference type="GO" id="GO:0045202">
    <property type="term" value="C:synapse"/>
    <property type="evidence" value="ECO:0007669"/>
    <property type="project" value="TreeGrafter"/>
</dbReference>
<dbReference type="Pfam" id="PF00001">
    <property type="entry name" value="7tm_1"/>
    <property type="match status" value="1"/>
</dbReference>
<dbReference type="PRINTS" id="PR00555">
    <property type="entry name" value="ADENOSINEA3R"/>
</dbReference>
<dbReference type="PANTHER" id="PTHR24246">
    <property type="entry name" value="OLFACTORY RECEPTOR AND ADENOSINE RECEPTOR"/>
    <property type="match status" value="1"/>
</dbReference>
<feature type="domain" description="G-protein coupled receptors family 1 profile" evidence="15">
    <location>
        <begin position="49"/>
        <end position="299"/>
    </location>
</feature>
<keyword evidence="9 14" id="KW-1015">Disulfide bond</keyword>
<evidence type="ECO:0000256" key="3">
    <source>
        <dbReference type="ARBA" id="ARBA00022475"/>
    </source>
</evidence>
<comment type="similarity">
    <text evidence="14">Belongs to the G-protein coupled receptor 1 family.</text>
</comment>